<dbReference type="PROSITE" id="PS00108">
    <property type="entry name" value="PROTEIN_KINASE_ST"/>
    <property type="match status" value="1"/>
</dbReference>
<organism evidence="10 11">
    <name type="scientific">Clathrus columnatus</name>
    <dbReference type="NCBI Taxonomy" id="1419009"/>
    <lineage>
        <taxon>Eukaryota</taxon>
        <taxon>Fungi</taxon>
        <taxon>Dikarya</taxon>
        <taxon>Basidiomycota</taxon>
        <taxon>Agaricomycotina</taxon>
        <taxon>Agaricomycetes</taxon>
        <taxon>Phallomycetidae</taxon>
        <taxon>Phallales</taxon>
        <taxon>Clathraceae</taxon>
        <taxon>Clathrus</taxon>
    </lineage>
</organism>
<evidence type="ECO:0000256" key="6">
    <source>
        <dbReference type="ARBA" id="ARBA00022840"/>
    </source>
</evidence>
<name>A0AAV5AA06_9AGAM</name>
<dbReference type="GO" id="GO:0005524">
    <property type="term" value="F:ATP binding"/>
    <property type="evidence" value="ECO:0007669"/>
    <property type="project" value="UniProtKB-UniRule"/>
</dbReference>
<evidence type="ECO:0000256" key="8">
    <source>
        <dbReference type="RuleBase" id="RU000304"/>
    </source>
</evidence>
<dbReference type="InterPro" id="IPR011009">
    <property type="entry name" value="Kinase-like_dom_sf"/>
</dbReference>
<keyword evidence="2 8" id="KW-0723">Serine/threonine-protein kinase</keyword>
<dbReference type="InterPro" id="IPR001245">
    <property type="entry name" value="Ser-Thr/Tyr_kinase_cat_dom"/>
</dbReference>
<dbReference type="InterPro" id="IPR017441">
    <property type="entry name" value="Protein_kinase_ATP_BS"/>
</dbReference>
<accession>A0AAV5AA06</accession>
<dbReference type="InterPro" id="IPR008271">
    <property type="entry name" value="Ser/Thr_kinase_AS"/>
</dbReference>
<dbReference type="Pfam" id="PF07714">
    <property type="entry name" value="PK_Tyr_Ser-Thr"/>
    <property type="match status" value="1"/>
</dbReference>
<dbReference type="Gene3D" id="1.10.510.10">
    <property type="entry name" value="Transferase(Phosphotransferase) domain 1"/>
    <property type="match status" value="1"/>
</dbReference>
<keyword evidence="5" id="KW-0418">Kinase</keyword>
<dbReference type="Gene3D" id="3.30.200.20">
    <property type="entry name" value="Phosphorylase Kinase, domain 1"/>
    <property type="match status" value="1"/>
</dbReference>
<gene>
    <name evidence="10" type="ORF">Clacol_004280</name>
</gene>
<dbReference type="EMBL" id="BPWL01000004">
    <property type="protein sequence ID" value="GJJ10054.1"/>
    <property type="molecule type" value="Genomic_DNA"/>
</dbReference>
<dbReference type="InterPro" id="IPR050940">
    <property type="entry name" value="Actin_reg-Ser/Thr_kinase"/>
</dbReference>
<evidence type="ECO:0000313" key="11">
    <source>
        <dbReference type="Proteomes" id="UP001050691"/>
    </source>
</evidence>
<evidence type="ECO:0000256" key="7">
    <source>
        <dbReference type="PROSITE-ProRule" id="PRU10141"/>
    </source>
</evidence>
<evidence type="ECO:0000256" key="2">
    <source>
        <dbReference type="ARBA" id="ARBA00022527"/>
    </source>
</evidence>
<comment type="similarity">
    <text evidence="1">Belongs to the protein kinase superfamily. TKL Ser/Thr protein kinase family.</text>
</comment>
<proteinExistence type="inferred from homology"/>
<dbReference type="SMART" id="SM00220">
    <property type="entry name" value="S_TKc"/>
    <property type="match status" value="1"/>
</dbReference>
<evidence type="ECO:0000256" key="5">
    <source>
        <dbReference type="ARBA" id="ARBA00022777"/>
    </source>
</evidence>
<evidence type="ECO:0000313" key="10">
    <source>
        <dbReference type="EMBL" id="GJJ10054.1"/>
    </source>
</evidence>
<dbReference type="GO" id="GO:0004674">
    <property type="term" value="F:protein serine/threonine kinase activity"/>
    <property type="evidence" value="ECO:0007669"/>
    <property type="project" value="UniProtKB-KW"/>
</dbReference>
<keyword evidence="6 7" id="KW-0067">ATP-binding</keyword>
<dbReference type="CDD" id="cd13999">
    <property type="entry name" value="STKc_MAP3K-like"/>
    <property type="match status" value="1"/>
</dbReference>
<dbReference type="Proteomes" id="UP001050691">
    <property type="component" value="Unassembled WGS sequence"/>
</dbReference>
<evidence type="ECO:0000256" key="3">
    <source>
        <dbReference type="ARBA" id="ARBA00022679"/>
    </source>
</evidence>
<feature type="binding site" evidence="7">
    <location>
        <position position="42"/>
    </location>
    <ligand>
        <name>ATP</name>
        <dbReference type="ChEBI" id="CHEBI:30616"/>
    </ligand>
</feature>
<dbReference type="PROSITE" id="PS50011">
    <property type="entry name" value="PROTEIN_KINASE_DOM"/>
    <property type="match status" value="1"/>
</dbReference>
<sequence length="347" mass="38632">MVEAAFDVIPYADIKGSWKKLGSGSFGNVYKGSYLGIDVAIKEVLPSTDYDVGKYFEREYRLMKEARHPNVVLYLGLSRAPDGRIFIVSEFVEGGNLRTYIYDKSKPLPWSLRISFATDICRALAYLHARKCIHRDLKGENLLITSNLRIKVTDFGFARIAARNDMESKRLTFCGTDAYMSPEIQLGTPFDLPTDVYSLGIILAEISARRLADDTHFARSAPSFSIDPDEVRRSVNPGCPEAFANLIVDCLRDNPAERPPVIDVLERLRVIEAEVVARPENKDMHIGSIKFLSKGRKAGQAPRIPSFSSFTLSHTDGDHDPEDELAEAVLGLAEVDIINENGTSLSE</sequence>
<keyword evidence="4 7" id="KW-0547">Nucleotide-binding</keyword>
<dbReference type="PROSITE" id="PS00107">
    <property type="entry name" value="PROTEIN_KINASE_ATP"/>
    <property type="match status" value="1"/>
</dbReference>
<dbReference type="AlphaFoldDB" id="A0AAV5AA06"/>
<keyword evidence="3" id="KW-0808">Transferase</keyword>
<reference evidence="10" key="1">
    <citation type="submission" date="2021-10" db="EMBL/GenBank/DDBJ databases">
        <title>De novo Genome Assembly of Clathrus columnatus (Basidiomycota, Fungi) Using Illumina and Nanopore Sequence Data.</title>
        <authorList>
            <person name="Ogiso-Tanaka E."/>
            <person name="Itagaki H."/>
            <person name="Hosoya T."/>
            <person name="Hosaka K."/>
        </authorList>
    </citation>
    <scope>NUCLEOTIDE SEQUENCE</scope>
    <source>
        <strain evidence="10">MO-923</strain>
    </source>
</reference>
<protein>
    <recommendedName>
        <fullName evidence="9">Protein kinase domain-containing protein</fullName>
    </recommendedName>
</protein>
<dbReference type="InterPro" id="IPR000719">
    <property type="entry name" value="Prot_kinase_dom"/>
</dbReference>
<evidence type="ECO:0000256" key="1">
    <source>
        <dbReference type="ARBA" id="ARBA00005843"/>
    </source>
</evidence>
<feature type="domain" description="Protein kinase" evidence="9">
    <location>
        <begin position="15"/>
        <end position="270"/>
    </location>
</feature>
<comment type="caution">
    <text evidence="10">The sequence shown here is derived from an EMBL/GenBank/DDBJ whole genome shotgun (WGS) entry which is preliminary data.</text>
</comment>
<evidence type="ECO:0000259" key="9">
    <source>
        <dbReference type="PROSITE" id="PS50011"/>
    </source>
</evidence>
<dbReference type="SUPFAM" id="SSF56112">
    <property type="entry name" value="Protein kinase-like (PK-like)"/>
    <property type="match status" value="1"/>
</dbReference>
<evidence type="ECO:0000256" key="4">
    <source>
        <dbReference type="ARBA" id="ARBA00022741"/>
    </source>
</evidence>
<dbReference type="PANTHER" id="PTHR46485:SF5">
    <property type="entry name" value="CENTER DIVIDER, ISOFORM A"/>
    <property type="match status" value="1"/>
</dbReference>
<dbReference type="PRINTS" id="PR00109">
    <property type="entry name" value="TYRKINASE"/>
</dbReference>
<keyword evidence="11" id="KW-1185">Reference proteome</keyword>
<dbReference type="PANTHER" id="PTHR46485">
    <property type="entry name" value="LIM DOMAIN KINASE 1"/>
    <property type="match status" value="1"/>
</dbReference>